<comment type="caution">
    <text evidence="1">The sequence shown here is derived from an EMBL/GenBank/DDBJ whole genome shotgun (WGS) entry which is preliminary data.</text>
</comment>
<name>A0A8S9XE81_APOLU</name>
<accession>A0A8S9XE81</accession>
<keyword evidence="2" id="KW-1185">Reference proteome</keyword>
<protein>
    <submittedName>
        <fullName evidence="1">Uncharacterized protein</fullName>
    </submittedName>
</protein>
<reference evidence="1" key="1">
    <citation type="journal article" date="2021" name="Mol. Ecol. Resour.">
        <title>Apolygus lucorum genome provides insights into omnivorousness and mesophyll feeding.</title>
        <authorList>
            <person name="Liu Y."/>
            <person name="Liu H."/>
            <person name="Wang H."/>
            <person name="Huang T."/>
            <person name="Liu B."/>
            <person name="Yang B."/>
            <person name="Yin L."/>
            <person name="Li B."/>
            <person name="Zhang Y."/>
            <person name="Zhang S."/>
            <person name="Jiang F."/>
            <person name="Zhang X."/>
            <person name="Ren Y."/>
            <person name="Wang B."/>
            <person name="Wang S."/>
            <person name="Lu Y."/>
            <person name="Wu K."/>
            <person name="Fan W."/>
            <person name="Wang G."/>
        </authorList>
    </citation>
    <scope>NUCLEOTIDE SEQUENCE</scope>
    <source>
        <strain evidence="1">12Hb</strain>
    </source>
</reference>
<evidence type="ECO:0000313" key="2">
    <source>
        <dbReference type="Proteomes" id="UP000466442"/>
    </source>
</evidence>
<sequence length="84" mass="9381">MHYTMDAVRSIDCFCGCAKKKLLIEQKKPKKKGKKGSVFRHYKQKNVGLFTGIENGGLKGVTRGEEPLQFVDGTADRRAQHALS</sequence>
<organism evidence="1 2">
    <name type="scientific">Apolygus lucorum</name>
    <name type="common">Small green plant bug</name>
    <name type="synonym">Lygocoris lucorum</name>
    <dbReference type="NCBI Taxonomy" id="248454"/>
    <lineage>
        <taxon>Eukaryota</taxon>
        <taxon>Metazoa</taxon>
        <taxon>Ecdysozoa</taxon>
        <taxon>Arthropoda</taxon>
        <taxon>Hexapoda</taxon>
        <taxon>Insecta</taxon>
        <taxon>Pterygota</taxon>
        <taxon>Neoptera</taxon>
        <taxon>Paraneoptera</taxon>
        <taxon>Hemiptera</taxon>
        <taxon>Heteroptera</taxon>
        <taxon>Panheteroptera</taxon>
        <taxon>Cimicomorpha</taxon>
        <taxon>Miridae</taxon>
        <taxon>Mirini</taxon>
        <taxon>Apolygus</taxon>
    </lineage>
</organism>
<gene>
    <name evidence="1" type="ORF">GE061_018070</name>
</gene>
<dbReference type="EMBL" id="WIXP02000008">
    <property type="protein sequence ID" value="KAF6206834.1"/>
    <property type="molecule type" value="Genomic_DNA"/>
</dbReference>
<proteinExistence type="predicted"/>
<evidence type="ECO:0000313" key="1">
    <source>
        <dbReference type="EMBL" id="KAF6206834.1"/>
    </source>
</evidence>
<dbReference type="AlphaFoldDB" id="A0A8S9XE81"/>
<dbReference type="Proteomes" id="UP000466442">
    <property type="component" value="Unassembled WGS sequence"/>
</dbReference>